<feature type="transmembrane region" description="Helical" evidence="5">
    <location>
        <begin position="59"/>
        <end position="79"/>
    </location>
</feature>
<feature type="transmembrane region" description="Helical" evidence="5">
    <location>
        <begin position="229"/>
        <end position="249"/>
    </location>
</feature>
<accession>A0A914BA74</accession>
<organism evidence="6 7">
    <name type="scientific">Patiria miniata</name>
    <name type="common">Bat star</name>
    <name type="synonym">Asterina miniata</name>
    <dbReference type="NCBI Taxonomy" id="46514"/>
    <lineage>
        <taxon>Eukaryota</taxon>
        <taxon>Metazoa</taxon>
        <taxon>Echinodermata</taxon>
        <taxon>Eleutherozoa</taxon>
        <taxon>Asterozoa</taxon>
        <taxon>Asteroidea</taxon>
        <taxon>Valvatacea</taxon>
        <taxon>Valvatida</taxon>
        <taxon>Asterinidae</taxon>
        <taxon>Patiria</taxon>
    </lineage>
</organism>
<dbReference type="Pfam" id="PF03619">
    <property type="entry name" value="Solute_trans_a"/>
    <property type="match status" value="1"/>
</dbReference>
<keyword evidence="3 5" id="KW-1133">Transmembrane helix</keyword>
<comment type="subcellular location">
    <subcellularLocation>
        <location evidence="1">Membrane</location>
        <topology evidence="1">Multi-pass membrane protein</topology>
    </subcellularLocation>
</comment>
<keyword evidence="4 5" id="KW-0472">Membrane</keyword>
<proteinExistence type="predicted"/>
<keyword evidence="2 5" id="KW-0812">Transmembrane</keyword>
<feature type="transmembrane region" description="Helical" evidence="5">
    <location>
        <begin position="127"/>
        <end position="146"/>
    </location>
</feature>
<evidence type="ECO:0000256" key="1">
    <source>
        <dbReference type="ARBA" id="ARBA00004141"/>
    </source>
</evidence>
<feature type="transmembrane region" description="Helical" evidence="5">
    <location>
        <begin position="269"/>
        <end position="290"/>
    </location>
</feature>
<dbReference type="OrthoDB" id="5832279at2759"/>
<dbReference type="InterPro" id="IPR005178">
    <property type="entry name" value="Ostalpha/TMEM184C"/>
</dbReference>
<evidence type="ECO:0000256" key="3">
    <source>
        <dbReference type="ARBA" id="ARBA00022989"/>
    </source>
</evidence>
<evidence type="ECO:0000256" key="5">
    <source>
        <dbReference type="SAM" id="Phobius"/>
    </source>
</evidence>
<evidence type="ECO:0000256" key="2">
    <source>
        <dbReference type="ARBA" id="ARBA00022692"/>
    </source>
</evidence>
<feature type="transmembrane region" description="Helical" evidence="5">
    <location>
        <begin position="196"/>
        <end position="217"/>
    </location>
</feature>
<dbReference type="RefSeq" id="XP_038073098.1">
    <property type="nucleotide sequence ID" value="XM_038217170.1"/>
</dbReference>
<name>A0A914BA74_PATMI</name>
<reference evidence="6" key="1">
    <citation type="submission" date="2022-11" db="UniProtKB">
        <authorList>
            <consortium name="EnsemblMetazoa"/>
        </authorList>
    </citation>
    <scope>IDENTIFICATION</scope>
</reference>
<dbReference type="AlphaFoldDB" id="A0A914BA74"/>
<protein>
    <submittedName>
        <fullName evidence="6">Uncharacterized protein</fullName>
    </submittedName>
</protein>
<feature type="transmembrane region" description="Helical" evidence="5">
    <location>
        <begin position="99"/>
        <end position="120"/>
    </location>
</feature>
<dbReference type="OMA" id="LLCELMI"/>
<dbReference type="SMART" id="SM01417">
    <property type="entry name" value="Solute_trans_a"/>
    <property type="match status" value="1"/>
</dbReference>
<evidence type="ECO:0000313" key="6">
    <source>
        <dbReference type="EnsemblMetazoa" id="XP_038073098.1"/>
    </source>
</evidence>
<evidence type="ECO:0000256" key="4">
    <source>
        <dbReference type="ARBA" id="ARBA00023136"/>
    </source>
</evidence>
<sequence length="366" mass="40721">MGAMLGINIEDCTQNGTIDFTQGSLTAGKDAPPLNGISLEGRYSVIIFFSLTELAKYPLFTLLFSYASLASFTVIVIFFEAAFFTATRVPRSAVANHRINTVVMMSAFPVFVVCCLPALLIPSSAAFCLALVDLYYAFVMFKFVVLQVDYYGGHRKMMARLAANKVMFNINVPLLCCFCCLKPVRLTRWSFIVIKILVLQVAIIRPVVTFFMAIASFAKLSLVGIPSLILQLAVSVPSTMTAITGMNMLTRASISKDLEKYELPAKARLMTAGLMIIGFQPLIIMIANWWRPLGCILPFPSSMLTDQWQSFILIIESTLLMIPILRYYRTADGNVVGVPPPIEEEEEEASTGLGKMRQWIRRHTLM</sequence>
<dbReference type="GO" id="GO:0016020">
    <property type="term" value="C:membrane"/>
    <property type="evidence" value="ECO:0007669"/>
    <property type="project" value="UniProtKB-SubCell"/>
</dbReference>
<dbReference type="Proteomes" id="UP000887568">
    <property type="component" value="Unplaced"/>
</dbReference>
<evidence type="ECO:0000313" key="7">
    <source>
        <dbReference type="Proteomes" id="UP000887568"/>
    </source>
</evidence>
<dbReference type="EnsemblMetazoa" id="XM_038217170.1">
    <property type="protein sequence ID" value="XP_038073098.1"/>
    <property type="gene ID" value="LOC119741425"/>
</dbReference>
<dbReference type="PANTHER" id="PTHR23423">
    <property type="entry name" value="ORGANIC SOLUTE TRANSPORTER-RELATED"/>
    <property type="match status" value="1"/>
</dbReference>
<keyword evidence="7" id="KW-1185">Reference proteome</keyword>
<feature type="transmembrane region" description="Helical" evidence="5">
    <location>
        <begin position="310"/>
        <end position="328"/>
    </location>
</feature>
<dbReference type="GeneID" id="119741425"/>